<protein>
    <submittedName>
        <fullName evidence="2">Alpha/beta hydrolase</fullName>
    </submittedName>
</protein>
<name>A0A0M3HV82_ASCLU</name>
<reference evidence="2" key="1">
    <citation type="submission" date="2017-02" db="UniProtKB">
        <authorList>
            <consortium name="WormBaseParasite"/>
        </authorList>
    </citation>
    <scope>IDENTIFICATION</scope>
</reference>
<dbReference type="Proteomes" id="UP000036681">
    <property type="component" value="Unplaced"/>
</dbReference>
<dbReference type="WBParaSite" id="ALUE_0000680801-mRNA-1">
    <property type="protein sequence ID" value="ALUE_0000680801-mRNA-1"/>
    <property type="gene ID" value="ALUE_0000680801"/>
</dbReference>
<evidence type="ECO:0000313" key="2">
    <source>
        <dbReference type="WBParaSite" id="ALUE_0000680801-mRNA-1"/>
    </source>
</evidence>
<evidence type="ECO:0000313" key="1">
    <source>
        <dbReference type="Proteomes" id="UP000036681"/>
    </source>
</evidence>
<proteinExistence type="predicted"/>
<accession>A0A0M3HV82</accession>
<organism evidence="1 2">
    <name type="scientific">Ascaris lumbricoides</name>
    <name type="common">Giant roundworm</name>
    <dbReference type="NCBI Taxonomy" id="6252"/>
    <lineage>
        <taxon>Eukaryota</taxon>
        <taxon>Metazoa</taxon>
        <taxon>Ecdysozoa</taxon>
        <taxon>Nematoda</taxon>
        <taxon>Chromadorea</taxon>
        <taxon>Rhabditida</taxon>
        <taxon>Spirurina</taxon>
        <taxon>Ascaridomorpha</taxon>
        <taxon>Ascaridoidea</taxon>
        <taxon>Ascarididae</taxon>
        <taxon>Ascaris</taxon>
    </lineage>
</organism>
<sequence length="69" mass="7296">MNPGPYEGNVLSSADGAGQFEREAAPLKWKGGDIHPIIFGCIQQGPAFIFLDLTCSARNHSDIVLVGAP</sequence>
<dbReference type="AlphaFoldDB" id="A0A0M3HV82"/>
<keyword evidence="1" id="KW-1185">Reference proteome</keyword>